<dbReference type="GO" id="GO:0016020">
    <property type="term" value="C:membrane"/>
    <property type="evidence" value="ECO:0007669"/>
    <property type="project" value="UniProtKB-SubCell"/>
</dbReference>
<dbReference type="InterPro" id="IPR052556">
    <property type="entry name" value="PolySynth_Transporter"/>
</dbReference>
<dbReference type="PANTHER" id="PTHR43424">
    <property type="entry name" value="LOCUS PUTATIVE PROTEIN 1-RELATED"/>
    <property type="match status" value="1"/>
</dbReference>
<reference evidence="6" key="1">
    <citation type="submission" date="2020-10" db="EMBL/GenBank/DDBJ databases">
        <authorList>
            <person name="Castelo-Branco R."/>
            <person name="Eusebio N."/>
            <person name="Adriana R."/>
            <person name="Vieira A."/>
            <person name="Brugerolle De Fraissinette N."/>
            <person name="Rezende De Castro R."/>
            <person name="Schneider M.P."/>
            <person name="Vasconcelos V."/>
            <person name="Leao P.N."/>
        </authorList>
    </citation>
    <scope>NUCLEOTIDE SEQUENCE</scope>
    <source>
        <strain evidence="6">LEGE 07157</strain>
    </source>
</reference>
<dbReference type="InterPro" id="IPR002797">
    <property type="entry name" value="Polysacc_synth"/>
</dbReference>
<feature type="transmembrane region" description="Helical" evidence="5">
    <location>
        <begin position="307"/>
        <end position="332"/>
    </location>
</feature>
<keyword evidence="7" id="KW-1185">Reference proteome</keyword>
<organism evidence="6 7">
    <name type="scientific">Lusitaniella coriacea LEGE 07157</name>
    <dbReference type="NCBI Taxonomy" id="945747"/>
    <lineage>
        <taxon>Bacteria</taxon>
        <taxon>Bacillati</taxon>
        <taxon>Cyanobacteriota</taxon>
        <taxon>Cyanophyceae</taxon>
        <taxon>Spirulinales</taxon>
        <taxon>Lusitaniellaceae</taxon>
        <taxon>Lusitaniella</taxon>
    </lineage>
</organism>
<dbReference type="CDD" id="cd13128">
    <property type="entry name" value="MATE_Wzx_like"/>
    <property type="match status" value="1"/>
</dbReference>
<dbReference type="PANTHER" id="PTHR43424:SF1">
    <property type="entry name" value="LOCUS PUTATIVE PROTEIN 1-RELATED"/>
    <property type="match status" value="1"/>
</dbReference>
<accession>A0A8J7J2V9</accession>
<evidence type="ECO:0000313" key="7">
    <source>
        <dbReference type="Proteomes" id="UP000654482"/>
    </source>
</evidence>
<comment type="subcellular location">
    <subcellularLocation>
        <location evidence="1">Membrane</location>
        <topology evidence="1">Multi-pass membrane protein</topology>
    </subcellularLocation>
</comment>
<feature type="transmembrane region" description="Helical" evidence="5">
    <location>
        <begin position="182"/>
        <end position="204"/>
    </location>
</feature>
<feature type="transmembrane region" description="Helical" evidence="5">
    <location>
        <begin position="97"/>
        <end position="118"/>
    </location>
</feature>
<evidence type="ECO:0000313" key="6">
    <source>
        <dbReference type="EMBL" id="MBE9116599.1"/>
    </source>
</evidence>
<feature type="transmembrane region" description="Helical" evidence="5">
    <location>
        <begin position="124"/>
        <end position="144"/>
    </location>
</feature>
<evidence type="ECO:0000256" key="1">
    <source>
        <dbReference type="ARBA" id="ARBA00004141"/>
    </source>
</evidence>
<feature type="transmembrane region" description="Helical" evidence="5">
    <location>
        <begin position="338"/>
        <end position="358"/>
    </location>
</feature>
<dbReference type="AlphaFoldDB" id="A0A8J7J2V9"/>
<feature type="transmembrane region" description="Helical" evidence="5">
    <location>
        <begin position="396"/>
        <end position="417"/>
    </location>
</feature>
<dbReference type="EMBL" id="JADEWZ010000016">
    <property type="protein sequence ID" value="MBE9116599.1"/>
    <property type="molecule type" value="Genomic_DNA"/>
</dbReference>
<gene>
    <name evidence="6" type="ORF">IQ249_11880</name>
</gene>
<feature type="transmembrane region" description="Helical" evidence="5">
    <location>
        <begin position="224"/>
        <end position="242"/>
    </location>
</feature>
<dbReference type="RefSeq" id="WP_194029695.1">
    <property type="nucleotide sequence ID" value="NZ_JADEWZ010000016.1"/>
</dbReference>
<sequence>MLEKIANLSKTLSPNFRRILGNTAWLFSEKVFQLGLGLLVGVWVARYLKPEGFGIINYSLAYVGLLEPFSRLGLNNIIVRDLARDPSQKEETLGSAFVLRIIASLISFCIIVSTILWVKRDSPATQWAVAFFSLGSVVSSFGIIEFWFQSQVEAKYVVWARNSAYIFINIVKVALIQLKAPLIAFVIALVLEQALAYIGMVFVYQWRGNLLRAWKVSLVRAKSLLQQSWPLIISGFVIFIYMRVDQIMLGSMKGVEAVGIYSAAVKVSEMWYFVPISIVQSVFPSVVQAKDISQAVYNQRIQKIFNLMVLVGYGVAIPITFIAPQLILFMYGADYAPAASMLTILVWSGVFASLGVARETCLTTEGLMKFSAATAAIGAGVNVVLNFLLIPQYSGTGAAIATVVSQIFAVYLSSALYPQTRSIFIRQTKALTLLGLVKPLLGFFKT</sequence>
<feature type="transmembrane region" description="Helical" evidence="5">
    <location>
        <begin position="270"/>
        <end position="287"/>
    </location>
</feature>
<name>A0A8J7J2V9_9CYAN</name>
<dbReference type="Pfam" id="PF01943">
    <property type="entry name" value="Polysacc_synt"/>
    <property type="match status" value="1"/>
</dbReference>
<comment type="caution">
    <text evidence="6">The sequence shown here is derived from an EMBL/GenBank/DDBJ whole genome shotgun (WGS) entry which is preliminary data.</text>
</comment>
<evidence type="ECO:0000256" key="2">
    <source>
        <dbReference type="ARBA" id="ARBA00022692"/>
    </source>
</evidence>
<keyword evidence="3 5" id="KW-1133">Transmembrane helix</keyword>
<keyword evidence="4 5" id="KW-0472">Membrane</keyword>
<keyword evidence="2 5" id="KW-0812">Transmembrane</keyword>
<feature type="transmembrane region" description="Helical" evidence="5">
    <location>
        <begin position="370"/>
        <end position="390"/>
    </location>
</feature>
<evidence type="ECO:0000256" key="5">
    <source>
        <dbReference type="SAM" id="Phobius"/>
    </source>
</evidence>
<feature type="transmembrane region" description="Helical" evidence="5">
    <location>
        <begin position="156"/>
        <end position="176"/>
    </location>
</feature>
<evidence type="ECO:0000256" key="3">
    <source>
        <dbReference type="ARBA" id="ARBA00022989"/>
    </source>
</evidence>
<proteinExistence type="predicted"/>
<evidence type="ECO:0000256" key="4">
    <source>
        <dbReference type="ARBA" id="ARBA00023136"/>
    </source>
</evidence>
<feature type="transmembrane region" description="Helical" evidence="5">
    <location>
        <begin position="31"/>
        <end position="48"/>
    </location>
</feature>
<dbReference type="Proteomes" id="UP000654482">
    <property type="component" value="Unassembled WGS sequence"/>
</dbReference>
<protein>
    <submittedName>
        <fullName evidence="6">Flippase</fullName>
    </submittedName>
</protein>